<dbReference type="EMBL" id="JSVA01000003">
    <property type="protein sequence ID" value="KOF04270.1"/>
    <property type="molecule type" value="Genomic_DNA"/>
</dbReference>
<proteinExistence type="predicted"/>
<dbReference type="InterPro" id="IPR011322">
    <property type="entry name" value="N-reg_PII-like_a/b"/>
</dbReference>
<reference evidence="2" key="1">
    <citation type="submission" date="2014-11" db="EMBL/GenBank/DDBJ databases">
        <title>Genome sequencing of Roseivirga sp. D-25.</title>
        <authorList>
            <person name="Selvaratnam C."/>
            <person name="Thevarajoo S."/>
            <person name="Goh K.M."/>
            <person name="Eee R."/>
            <person name="Chan K.-G."/>
            <person name="Chong C.S."/>
        </authorList>
    </citation>
    <scope>NUCLEOTIDE SEQUENCE [LARGE SCALE GENOMIC DNA]</scope>
    <source>
        <strain evidence="2">D-25</strain>
    </source>
</reference>
<evidence type="ECO:0000313" key="1">
    <source>
        <dbReference type="EMBL" id="KOF04270.1"/>
    </source>
</evidence>
<accession>A0A0L8APW6</accession>
<dbReference type="Proteomes" id="UP000036908">
    <property type="component" value="Unassembled WGS sequence"/>
</dbReference>
<gene>
    <name evidence="1" type="ORF">OB69_01735</name>
</gene>
<protein>
    <recommendedName>
        <fullName evidence="3">Nitrogen regulatory protein P-II</fullName>
    </recommendedName>
</protein>
<dbReference type="AlphaFoldDB" id="A0A0L8APW6"/>
<name>A0A0L8APW6_9BACT</name>
<organism evidence="1 2">
    <name type="scientific">Roseivirga seohaensis subsp. aquiponti</name>
    <dbReference type="NCBI Taxonomy" id="1566026"/>
    <lineage>
        <taxon>Bacteria</taxon>
        <taxon>Pseudomonadati</taxon>
        <taxon>Bacteroidota</taxon>
        <taxon>Cytophagia</taxon>
        <taxon>Cytophagales</taxon>
        <taxon>Roseivirgaceae</taxon>
        <taxon>Roseivirga</taxon>
    </lineage>
</organism>
<keyword evidence="2" id="KW-1185">Reference proteome</keyword>
<evidence type="ECO:0008006" key="3">
    <source>
        <dbReference type="Google" id="ProtNLM"/>
    </source>
</evidence>
<comment type="caution">
    <text evidence="1">The sequence shown here is derived from an EMBL/GenBank/DDBJ whole genome shotgun (WGS) entry which is preliminary data.</text>
</comment>
<evidence type="ECO:0000313" key="2">
    <source>
        <dbReference type="Proteomes" id="UP000036908"/>
    </source>
</evidence>
<sequence length="103" mass="11613">MELLIITAARAFEKDIKGLLKKAGVKTFSYMDVTGYKDPEGEPISANWFASSIGERQSVLFYAFVPTLIVDEVMLQIRNLNESQESESKIHVAVMSIKRMNNI</sequence>
<dbReference type="SUPFAM" id="SSF54913">
    <property type="entry name" value="GlnB-like"/>
    <property type="match status" value="1"/>
</dbReference>
<dbReference type="OrthoDB" id="1524637at2"/>
<dbReference type="PATRIC" id="fig|1566026.4.peg.2045"/>
<dbReference type="RefSeq" id="WP_053221973.1">
    <property type="nucleotide sequence ID" value="NZ_JSVA01000003.1"/>
</dbReference>